<evidence type="ECO:0000313" key="3">
    <source>
        <dbReference type="EMBL" id="KAG7560507.1"/>
    </source>
</evidence>
<name>A0A8T1ZM24_9BRAS</name>
<reference evidence="3 4" key="1">
    <citation type="submission" date="2020-12" db="EMBL/GenBank/DDBJ databases">
        <title>Concerted genomic and epigenomic changes stabilize Arabidopsis allopolyploids.</title>
        <authorList>
            <person name="Chen Z."/>
        </authorList>
    </citation>
    <scope>NUCLEOTIDE SEQUENCE [LARGE SCALE GENOMIC DNA]</scope>
    <source>
        <strain evidence="3">Allo738</strain>
        <tissue evidence="3">Leaf</tissue>
    </source>
</reference>
<dbReference type="Pfam" id="PF14244">
    <property type="entry name" value="Retrotran_gag_3"/>
    <property type="match status" value="1"/>
</dbReference>
<feature type="compositionally biased region" description="Basic residues" evidence="1">
    <location>
        <begin position="1"/>
        <end position="10"/>
    </location>
</feature>
<dbReference type="InterPro" id="IPR057670">
    <property type="entry name" value="SH3_retrovirus"/>
</dbReference>
<dbReference type="CDD" id="cd09272">
    <property type="entry name" value="RNase_HI_RT_Ty1"/>
    <property type="match status" value="1"/>
</dbReference>
<dbReference type="EMBL" id="JAEFBK010000010">
    <property type="protein sequence ID" value="KAG7560507.1"/>
    <property type="molecule type" value="Genomic_DNA"/>
</dbReference>
<dbReference type="PROSITE" id="PS50994">
    <property type="entry name" value="INTEGRASE"/>
    <property type="match status" value="1"/>
</dbReference>
<evidence type="ECO:0000256" key="1">
    <source>
        <dbReference type="SAM" id="MobiDB-lite"/>
    </source>
</evidence>
<proteinExistence type="predicted"/>
<dbReference type="GO" id="GO:0015074">
    <property type="term" value="P:DNA integration"/>
    <property type="evidence" value="ECO:0007669"/>
    <property type="project" value="InterPro"/>
</dbReference>
<dbReference type="InterPro" id="IPR029472">
    <property type="entry name" value="Copia-like_N"/>
</dbReference>
<keyword evidence="4" id="KW-1185">Reference proteome</keyword>
<comment type="caution">
    <text evidence="3">The sequence shown here is derived from an EMBL/GenBank/DDBJ whole genome shotgun (WGS) entry which is preliminary data.</text>
</comment>
<sequence length="1377" mass="153946">MGKRNCKSKYRSQAPDSPESAMAQSPRARGETSGHPPPPVASGSVNRASLVVDRPPIRRSLTQTTFEVSDSPDSIHSPFYLQTSDHPGLVLVAESLDGNNYGVWFVAMTTSLEAKNKLGFIDGSIVKPDESDPYHKIWCRCNSMVKSWLMNSVSKKIYASILYIKHASDIWKDLHTRFHKSNLPRLYKLRHQLHSLHQGSMDLSSYHTQTQTLWEELSNIQLTPHTVEDLLAEKETNRVIDFLMGLNECYEGIRSRILMKKVLPTLSEVYNLLDQDDSQRCARVPIPTDIGSAAFQVSSSPDLVKSSQATTHQGGGGYPRKDRPYCTFCGKVGHVVDRCYKKHGYPTSIKPNQRSDVKPSVVAAVTAEECSPDLPEASSDLSPHQIQQLVSYLSSKLQPPASTSTPEVHSVSVSSVPSSSTVCPISGTFSPSILCSFTGIDRPYICSLNGNLPALDAWVIDSGATNHISHDKASFLSFKPIQNNVNLPNGILVSIVGIGTIHLGRDLILHDVLYIPQFKFNLLSDLTRDLMIGKGRQVANLYFLDLESFSSPDDCSRATWVYLLKQKSDVLQVFPNFLTMVETQFQSKVKGVRSDNAPELNFISFYQSKGILSYHSCPETPQQNSVVERKHQHILNVARSLLFQSHIPLPYWGDCILTAVHLINRLPAPILENKTPFEVMTKKIPDSSQLKIFGCLCYASTSPKNRHKFDPRARACAFLGYPNGYKGYKLLDIESNTIIVSRHVVFHEELFPFVGSDLSRDASSFFPDQFPTSPVLSHVSDKGPSAPLSSIAIQPSVESAKDVPEPSVQTSHRRTKKPAYLQDYYCHSVGSSTIHEISQFLSYDKVNPLYLSFLVSIDKVKEPSTYAEAKELLVWCGAMDEEVDALEGTDTWTICTLPPDKTPIGCKWIFKVKFNSDGTVERYKARLVAKGYTQKEGVDFNETFSPVVKLTSVKFILAISAIHGFSLSQLDISNAFLNGDLDEEIYMRLPPGYADRQGDSLPPNAVCRLNKSLYGLKQASRQWFLKFSQTLLSLGFTQTYADHTCFLKITDTLFLCVLVYVDDIIISSNNDSEVDLLKSQLKSFFKLRDLGALKYFLGLEIARSAEGIHICQRKYALDLLDSAGLLGCKPSSIPMDPHVKFAKDRGGELVDAEAYRRLIGKLMYLQITRPDITFAVNKLSQFAQAPRKAHQHAVYKILHYIKGTIGQGLFYSAKSEMQLQMFADADYDSCLDTRRSTSGFCLFLGSSLISWKSKKQPIVSKSSAEAEYRSMSMATDELVWLTNFLQELKVKLSKPTLLFCDNTAAIHIANNPVFHERTKHIEKDCHSVRERLLAGLFQLFHVPTDLQLADPFTKPLYPAPFHRLFGKMGLLNIFVPS</sequence>
<dbReference type="Pfam" id="PF22936">
    <property type="entry name" value="Pol_BBD"/>
    <property type="match status" value="1"/>
</dbReference>
<dbReference type="InterPro" id="IPR013103">
    <property type="entry name" value="RVT_2"/>
</dbReference>
<feature type="domain" description="Integrase catalytic" evidence="2">
    <location>
        <begin position="512"/>
        <end position="684"/>
    </location>
</feature>
<gene>
    <name evidence="3" type="ORF">ISN45_Aa05g020360</name>
</gene>
<dbReference type="PANTHER" id="PTHR11439">
    <property type="entry name" value="GAG-POL-RELATED RETROTRANSPOSON"/>
    <property type="match status" value="1"/>
</dbReference>
<dbReference type="InterPro" id="IPR001584">
    <property type="entry name" value="Integrase_cat-core"/>
</dbReference>
<evidence type="ECO:0000313" key="4">
    <source>
        <dbReference type="Proteomes" id="UP000694240"/>
    </source>
</evidence>
<feature type="region of interest" description="Disordered" evidence="1">
    <location>
        <begin position="1"/>
        <end position="52"/>
    </location>
</feature>
<dbReference type="PANTHER" id="PTHR11439:SF494">
    <property type="entry name" value="CYSTEINE-RICH RLK (RECEPTOR-LIKE PROTEIN KINASE) 8"/>
    <property type="match status" value="1"/>
</dbReference>
<dbReference type="Pfam" id="PF03732">
    <property type="entry name" value="Retrotrans_gag"/>
    <property type="match status" value="1"/>
</dbReference>
<dbReference type="InterPro" id="IPR054722">
    <property type="entry name" value="PolX-like_BBD"/>
</dbReference>
<dbReference type="Proteomes" id="UP000694240">
    <property type="component" value="Chromosome 10"/>
</dbReference>
<accession>A0A8T1ZM24</accession>
<organism evidence="3 4">
    <name type="scientific">Arabidopsis thaliana x Arabidopsis arenosa</name>
    <dbReference type="NCBI Taxonomy" id="1240361"/>
    <lineage>
        <taxon>Eukaryota</taxon>
        <taxon>Viridiplantae</taxon>
        <taxon>Streptophyta</taxon>
        <taxon>Embryophyta</taxon>
        <taxon>Tracheophyta</taxon>
        <taxon>Spermatophyta</taxon>
        <taxon>Magnoliopsida</taxon>
        <taxon>eudicotyledons</taxon>
        <taxon>Gunneridae</taxon>
        <taxon>Pentapetalae</taxon>
        <taxon>rosids</taxon>
        <taxon>malvids</taxon>
        <taxon>Brassicales</taxon>
        <taxon>Brassicaceae</taxon>
        <taxon>Camelineae</taxon>
        <taxon>Arabidopsis</taxon>
    </lineage>
</organism>
<dbReference type="Pfam" id="PF25597">
    <property type="entry name" value="SH3_retrovirus"/>
    <property type="match status" value="1"/>
</dbReference>
<dbReference type="InterPro" id="IPR005162">
    <property type="entry name" value="Retrotrans_gag_dom"/>
</dbReference>
<protein>
    <submittedName>
        <fullName evidence="3">Retrotransposon gag domain</fullName>
    </submittedName>
</protein>
<dbReference type="Pfam" id="PF07727">
    <property type="entry name" value="RVT_2"/>
    <property type="match status" value="1"/>
</dbReference>
<evidence type="ECO:0000259" key="2">
    <source>
        <dbReference type="PROSITE" id="PS50994"/>
    </source>
</evidence>